<name>A0A941IMJ9_9ACTN</name>
<keyword evidence="2" id="KW-1185">Reference proteome</keyword>
<gene>
    <name evidence="1" type="ORF">KDK95_27445</name>
</gene>
<sequence>MVTQAHEVPNRILQEDPQSVARMLKHIGIPVALVKQATVLSPDATESRPLERRIDAVFRVDTEEEPFLVALEVQRTDIESKFSTWLYYCSYLQEKHTLPVILMVLCDDHRVAVWASRARAFGPAAHKSMQLAPVVCGPRNVPKFLDAEQIANDLPLAAISVIVHSAGPDADEQMTVFAAALEAQPDGENKFTLADLVSAALSGTQAARTWSTIMLMTTSYPRSPLARALAEQVTEQVTATVTEQVTATVTEQVTATVTEHLMQEKLIRALELQSKPLTEADRRRIVACTDVDTLNRWFDRSFTVATAGELFDES</sequence>
<evidence type="ECO:0000313" key="1">
    <source>
        <dbReference type="EMBL" id="MBR7830068.1"/>
    </source>
</evidence>
<accession>A0A941IMJ9</accession>
<comment type="caution">
    <text evidence="1">The sequence shown here is derived from an EMBL/GenBank/DDBJ whole genome shotgun (WGS) entry which is preliminary data.</text>
</comment>
<proteinExistence type="predicted"/>
<dbReference type="AlphaFoldDB" id="A0A941IMJ9"/>
<protein>
    <submittedName>
        <fullName evidence="1">Uncharacterized protein</fullName>
    </submittedName>
</protein>
<evidence type="ECO:0000313" key="2">
    <source>
        <dbReference type="Proteomes" id="UP000676325"/>
    </source>
</evidence>
<organism evidence="1 2">
    <name type="scientific">Actinospica acidithermotolerans</name>
    <dbReference type="NCBI Taxonomy" id="2828514"/>
    <lineage>
        <taxon>Bacteria</taxon>
        <taxon>Bacillati</taxon>
        <taxon>Actinomycetota</taxon>
        <taxon>Actinomycetes</taxon>
        <taxon>Catenulisporales</taxon>
        <taxon>Actinospicaceae</taxon>
        <taxon>Actinospica</taxon>
    </lineage>
</organism>
<dbReference type="PANTHER" id="PTHR34613">
    <property type="entry name" value="SLL0800 PROTEIN"/>
    <property type="match status" value="1"/>
</dbReference>
<dbReference type="Proteomes" id="UP000676325">
    <property type="component" value="Unassembled WGS sequence"/>
</dbReference>
<dbReference type="PANTHER" id="PTHR34613:SF1">
    <property type="entry name" value="SLL6017 PROTEIN"/>
    <property type="match status" value="1"/>
</dbReference>
<reference evidence="1" key="1">
    <citation type="submission" date="2021-04" db="EMBL/GenBank/DDBJ databases">
        <title>Genome based classification of Actinospica acidithermotolerans sp. nov., an actinobacterium isolated from an Indonesian hot spring.</title>
        <authorList>
            <person name="Kusuma A.B."/>
            <person name="Putra K.E."/>
            <person name="Nafisah S."/>
            <person name="Loh J."/>
            <person name="Nouioui I."/>
            <person name="Goodfellow M."/>
        </authorList>
    </citation>
    <scope>NUCLEOTIDE SEQUENCE</scope>
    <source>
        <strain evidence="1">MGRD01-02</strain>
    </source>
</reference>
<dbReference type="RefSeq" id="WP_212521199.1">
    <property type="nucleotide sequence ID" value="NZ_JAGSOH010000113.1"/>
</dbReference>
<dbReference type="EMBL" id="JAGSOH010000113">
    <property type="protein sequence ID" value="MBR7830068.1"/>
    <property type="molecule type" value="Genomic_DNA"/>
</dbReference>